<dbReference type="SUPFAM" id="SSF51445">
    <property type="entry name" value="(Trans)glycosidases"/>
    <property type="match status" value="1"/>
</dbReference>
<comment type="caution">
    <text evidence="4">The sequence shown here is derived from an EMBL/GenBank/DDBJ whole genome shotgun (WGS) entry which is preliminary data.</text>
</comment>
<organism evidence="4 5">
    <name type="scientific">Meloidogyne graminicola</name>
    <dbReference type="NCBI Taxonomy" id="189291"/>
    <lineage>
        <taxon>Eukaryota</taxon>
        <taxon>Metazoa</taxon>
        <taxon>Ecdysozoa</taxon>
        <taxon>Nematoda</taxon>
        <taxon>Chromadorea</taxon>
        <taxon>Rhabditida</taxon>
        <taxon>Tylenchina</taxon>
        <taxon>Tylenchomorpha</taxon>
        <taxon>Tylenchoidea</taxon>
        <taxon>Meloidogynidae</taxon>
        <taxon>Meloidogyninae</taxon>
        <taxon>Meloidogyne</taxon>
    </lineage>
</organism>
<dbReference type="SMART" id="SM00642">
    <property type="entry name" value="Aamy"/>
    <property type="match status" value="1"/>
</dbReference>
<dbReference type="EMBL" id="JABEBT010000006">
    <property type="protein sequence ID" value="KAF7639264.1"/>
    <property type="molecule type" value="Genomic_DNA"/>
</dbReference>
<evidence type="ECO:0000256" key="1">
    <source>
        <dbReference type="ARBA" id="ARBA00001657"/>
    </source>
</evidence>
<evidence type="ECO:0000313" key="5">
    <source>
        <dbReference type="Proteomes" id="UP000605970"/>
    </source>
</evidence>
<reference evidence="4" key="1">
    <citation type="journal article" date="2020" name="Ecol. Evol.">
        <title>Genome structure and content of the rice root-knot nematode (Meloidogyne graminicola).</title>
        <authorList>
            <person name="Phan N.T."/>
            <person name="Danchin E.G.J."/>
            <person name="Klopp C."/>
            <person name="Perfus-Barbeoch L."/>
            <person name="Kozlowski D.K."/>
            <person name="Koutsovoulos G.D."/>
            <person name="Lopez-Roques C."/>
            <person name="Bouchez O."/>
            <person name="Zahm M."/>
            <person name="Besnard G."/>
            <person name="Bellafiore S."/>
        </authorList>
    </citation>
    <scope>NUCLEOTIDE SEQUENCE</scope>
    <source>
        <strain evidence="4">VN-18</strain>
    </source>
</reference>
<protein>
    <recommendedName>
        <fullName evidence="2">alpha-glucosidase</fullName>
        <ecNumber evidence="2">3.2.1.20</ecNumber>
    </recommendedName>
</protein>
<evidence type="ECO:0000259" key="3">
    <source>
        <dbReference type="SMART" id="SM00642"/>
    </source>
</evidence>
<dbReference type="Pfam" id="PF00128">
    <property type="entry name" value="Alpha-amylase"/>
    <property type="match status" value="2"/>
</dbReference>
<dbReference type="EC" id="3.2.1.20" evidence="2"/>
<dbReference type="Gene3D" id="3.20.20.80">
    <property type="entry name" value="Glycosidases"/>
    <property type="match status" value="1"/>
</dbReference>
<name>A0A8S9ZZT9_9BILA</name>
<dbReference type="InterPro" id="IPR006047">
    <property type="entry name" value="GH13_cat_dom"/>
</dbReference>
<dbReference type="AlphaFoldDB" id="A0A8S9ZZT9"/>
<dbReference type="InterPro" id="IPR017853">
    <property type="entry name" value="GH"/>
</dbReference>
<evidence type="ECO:0000256" key="2">
    <source>
        <dbReference type="ARBA" id="ARBA00012741"/>
    </source>
</evidence>
<comment type="catalytic activity">
    <reaction evidence="1">
        <text>Hydrolysis of terminal, non-reducing (1-&gt;4)-linked alpha-D-glucose residues with release of alpha-D-glucose.</text>
        <dbReference type="EC" id="3.2.1.20"/>
    </reaction>
</comment>
<dbReference type="Gene3D" id="3.90.400.10">
    <property type="entry name" value="Oligo-1,6-glucosidase, Domain 2"/>
    <property type="match status" value="1"/>
</dbReference>
<dbReference type="PANTHER" id="PTHR10357:SF179">
    <property type="entry name" value="NEUTRAL AND BASIC AMINO ACID TRANSPORT PROTEIN RBAT"/>
    <property type="match status" value="1"/>
</dbReference>
<dbReference type="OrthoDB" id="1740265at2759"/>
<feature type="non-terminal residue" evidence="4">
    <location>
        <position position="561"/>
    </location>
</feature>
<accession>A0A8S9ZZT9</accession>
<sequence length="561" mass="64465">MKGKGIINNSTTTKSNIGFFLLFAILLIISHPKCEFSIKEWWKDSIIYEIWTISFFDSNSDGIGDIIGIIHKLDYLKRIGVGAIFLRSIIRVESSGIGVIEYKKLSSNIGTFEHFNELIKKAHSKGIRILIDFPLVLNSISNPWFKKSALASANPEDANFADFYIWRRGIPNSEFISEYSGSILKYFHAKNRPDLPVLAWSNKNVSDTIKKALSFWINEGIDGFHFSSIEYLHRSEDGKTPEWESIAKILRSLRIFIDDEKGNIGEKIFIFASYAHLSESTKRLLIEYASLNLIVNTELQSLVSGNLICSKTKINSDFSIGECVNEIVADLLMFHKKDEEEISSTTGLIKENNNQIKVWPVWSIGNSFTSRLASRVDSRIIAEMLIQLILILPGTPLLYYGEEISQKDESRGRFPQRGPLLDWNIEEEIKNNFTNQNLSKKQLKNFNKISQNIFRNFLRLINLRKYSNSLRYGNVYITKPMENDAFLITIFAVNFGLNTRILPITHLFSIFNTKQQQQKFKWYGRIISNNINSNLNYPINSFLDLTKNKIIKLESMQSIKI</sequence>
<gene>
    <name evidence="4" type="ORF">Mgra_00001226</name>
</gene>
<proteinExistence type="predicted"/>
<dbReference type="GO" id="GO:0005975">
    <property type="term" value="P:carbohydrate metabolic process"/>
    <property type="evidence" value="ECO:0007669"/>
    <property type="project" value="InterPro"/>
</dbReference>
<evidence type="ECO:0000313" key="4">
    <source>
        <dbReference type="EMBL" id="KAF7639264.1"/>
    </source>
</evidence>
<dbReference type="GO" id="GO:0004558">
    <property type="term" value="F:alpha-1,4-glucosidase activity"/>
    <property type="evidence" value="ECO:0007669"/>
    <property type="project" value="UniProtKB-EC"/>
</dbReference>
<dbReference type="PANTHER" id="PTHR10357">
    <property type="entry name" value="ALPHA-AMYLASE FAMILY MEMBER"/>
    <property type="match status" value="1"/>
</dbReference>
<dbReference type="Proteomes" id="UP000605970">
    <property type="component" value="Unassembled WGS sequence"/>
</dbReference>
<feature type="domain" description="Glycosyl hydrolase family 13 catalytic" evidence="3">
    <location>
        <begin position="49"/>
        <end position="464"/>
    </location>
</feature>
<keyword evidence="5" id="KW-1185">Reference proteome</keyword>
<dbReference type="InterPro" id="IPR045857">
    <property type="entry name" value="O16G_dom_2"/>
</dbReference>